<evidence type="ECO:0000256" key="3">
    <source>
        <dbReference type="ARBA" id="ARBA00022448"/>
    </source>
</evidence>
<evidence type="ECO:0000256" key="1">
    <source>
        <dbReference type="ARBA" id="ARBA00004167"/>
    </source>
</evidence>
<evidence type="ECO:0000256" key="10">
    <source>
        <dbReference type="ARBA" id="ARBA00023121"/>
    </source>
</evidence>
<evidence type="ECO:0000313" key="16">
    <source>
        <dbReference type="EMBL" id="GJM84932.1"/>
    </source>
</evidence>
<dbReference type="PANTHER" id="PTHR10774:SF188">
    <property type="entry name" value="SYNAPTOTAGMIN-2"/>
    <property type="match status" value="1"/>
</dbReference>
<proteinExistence type="inferred from homology"/>
<dbReference type="InterPro" id="IPR031468">
    <property type="entry name" value="SMP_LBD"/>
</dbReference>
<evidence type="ECO:0000256" key="11">
    <source>
        <dbReference type="ARBA" id="ARBA00023136"/>
    </source>
</evidence>
<sequence>MGFFSTVLGFFGFGIGVTLGLVIGYYLFIYFQPTDVKHPEIKPLVELDTKSLEGMLTEIPHWIKNPDFDRIDWLNKFLETMWPYLDKAICKTAKEIAKPIIAENTAKYKIDSVEFETLTLGSLPPTFQGMKVYTTEEAELIMEPSIKWAGNPNITVVVKAYGLKATAQVIDLQVFAVPRITLKPLVPSFPCFAKILVSLMEKPHVDFGLKLLGADLMAIPGLYAFVQKAVGILHVKVVRAVKLTKKDLMGKSDPYVKLKLTEDKLPSKKTSVKRSNLNPEWDEDFKLVVKDPESQGLELTVYDWEQVGKHDKIGMNVIPLKDLTPDETKSMTLDLLKTMDANDPANEKFRGQLTVDVTYKPFKEGDSDFDTSDESGAIEKAPDGTPEGGGLLVVIVHEAQDLEGKHHTNPYVRILFRGEEKKTKHIKKNRDPRWEEEFQFMCEEPPTNDKMQVEVISRPSSLGIHSKENLGYVVISLTDVINNKRINEKYHLIDSKNGRIQLELQWRTS</sequence>
<evidence type="ECO:0000256" key="13">
    <source>
        <dbReference type="SAM" id="Phobius"/>
    </source>
</evidence>
<comment type="similarity">
    <text evidence="2">Belongs to the synaptotagmin family.</text>
</comment>
<dbReference type="Gene3D" id="2.60.40.150">
    <property type="entry name" value="C2 domain"/>
    <property type="match status" value="2"/>
</dbReference>
<feature type="region of interest" description="Disordered" evidence="12">
    <location>
        <begin position="364"/>
        <end position="385"/>
    </location>
</feature>
<feature type="transmembrane region" description="Helical" evidence="13">
    <location>
        <begin position="7"/>
        <end position="31"/>
    </location>
</feature>
<keyword evidence="7" id="KW-0106">Calcium</keyword>
<dbReference type="FunFam" id="2.60.40.150:FF:000066">
    <property type="entry name" value="Extended synaptotagmin-2"/>
    <property type="match status" value="1"/>
</dbReference>
<dbReference type="SUPFAM" id="SSF49562">
    <property type="entry name" value="C2 domain (Calcium/lipid-binding domain, CaLB)"/>
    <property type="match status" value="2"/>
</dbReference>
<keyword evidence="4 13" id="KW-0812">Transmembrane</keyword>
<evidence type="ECO:0000256" key="4">
    <source>
        <dbReference type="ARBA" id="ARBA00022692"/>
    </source>
</evidence>
<evidence type="ECO:0000313" key="17">
    <source>
        <dbReference type="Proteomes" id="UP001054889"/>
    </source>
</evidence>
<evidence type="ECO:0000256" key="7">
    <source>
        <dbReference type="ARBA" id="ARBA00022837"/>
    </source>
</evidence>
<dbReference type="InterPro" id="IPR035892">
    <property type="entry name" value="C2_domain_sf"/>
</dbReference>
<feature type="domain" description="SMP-LTD" evidence="15">
    <location>
        <begin position="67"/>
        <end position="249"/>
    </location>
</feature>
<evidence type="ECO:0000256" key="5">
    <source>
        <dbReference type="ARBA" id="ARBA00022723"/>
    </source>
</evidence>
<accession>A0AAV5BG71</accession>
<keyword evidence="10" id="KW-0446">Lipid-binding</keyword>
<keyword evidence="3" id="KW-0813">Transport</keyword>
<dbReference type="InterPro" id="IPR000008">
    <property type="entry name" value="C2_dom"/>
</dbReference>
<dbReference type="GO" id="GO:0008289">
    <property type="term" value="F:lipid binding"/>
    <property type="evidence" value="ECO:0007669"/>
    <property type="project" value="UniProtKB-KW"/>
</dbReference>
<evidence type="ECO:0000256" key="2">
    <source>
        <dbReference type="ARBA" id="ARBA00006996"/>
    </source>
</evidence>
<evidence type="ECO:0000259" key="15">
    <source>
        <dbReference type="PROSITE" id="PS51847"/>
    </source>
</evidence>
<dbReference type="GO" id="GO:0046872">
    <property type="term" value="F:metal ion binding"/>
    <property type="evidence" value="ECO:0007669"/>
    <property type="project" value="UniProtKB-KW"/>
</dbReference>
<dbReference type="PROSITE" id="PS51847">
    <property type="entry name" value="SMP"/>
    <property type="match status" value="1"/>
</dbReference>
<evidence type="ECO:0000256" key="8">
    <source>
        <dbReference type="ARBA" id="ARBA00022989"/>
    </source>
</evidence>
<keyword evidence="11 13" id="KW-0472">Membrane</keyword>
<evidence type="ECO:0000256" key="6">
    <source>
        <dbReference type="ARBA" id="ARBA00022737"/>
    </source>
</evidence>
<keyword evidence="6" id="KW-0677">Repeat</keyword>
<dbReference type="EMBL" id="BQKI01000001">
    <property type="protein sequence ID" value="GJM84932.1"/>
    <property type="molecule type" value="Genomic_DNA"/>
</dbReference>
<dbReference type="InterPro" id="IPR039010">
    <property type="entry name" value="Synaptotagmin_SMP"/>
</dbReference>
<dbReference type="GO" id="GO:0016020">
    <property type="term" value="C:membrane"/>
    <property type="evidence" value="ECO:0007669"/>
    <property type="project" value="UniProtKB-SubCell"/>
</dbReference>
<dbReference type="PROSITE" id="PS50004">
    <property type="entry name" value="C2"/>
    <property type="match status" value="2"/>
</dbReference>
<dbReference type="GO" id="GO:0005783">
    <property type="term" value="C:endoplasmic reticulum"/>
    <property type="evidence" value="ECO:0007669"/>
    <property type="project" value="TreeGrafter"/>
</dbReference>
<keyword evidence="17" id="KW-1185">Reference proteome</keyword>
<evidence type="ECO:0000256" key="9">
    <source>
        <dbReference type="ARBA" id="ARBA00023055"/>
    </source>
</evidence>
<feature type="domain" description="C2" evidence="14">
    <location>
        <begin position="374"/>
        <end position="490"/>
    </location>
</feature>
<dbReference type="InterPro" id="IPR045050">
    <property type="entry name" value="Synaptotagmin_plant"/>
</dbReference>
<comment type="caution">
    <text evidence="16">The sequence shown here is derived from an EMBL/GenBank/DDBJ whole genome shotgun (WGS) entry which is preliminary data.</text>
</comment>
<dbReference type="PRINTS" id="PR00360">
    <property type="entry name" value="C2DOMAIN"/>
</dbReference>
<dbReference type="Proteomes" id="UP001054889">
    <property type="component" value="Unassembled WGS sequence"/>
</dbReference>
<reference evidence="16" key="1">
    <citation type="journal article" date="2018" name="DNA Res.">
        <title>Multiple hybrid de novo genome assembly of finger millet, an orphan allotetraploid crop.</title>
        <authorList>
            <person name="Hatakeyama M."/>
            <person name="Aluri S."/>
            <person name="Balachadran M.T."/>
            <person name="Sivarajan S.R."/>
            <person name="Patrignani A."/>
            <person name="Gruter S."/>
            <person name="Poveda L."/>
            <person name="Shimizu-Inatsugi R."/>
            <person name="Baeten J."/>
            <person name="Francoijs K.J."/>
            <person name="Nataraja K.N."/>
            <person name="Reddy Y.A.N."/>
            <person name="Phadnis S."/>
            <person name="Ravikumar R.L."/>
            <person name="Schlapbach R."/>
            <person name="Sreeman S.M."/>
            <person name="Shimizu K.K."/>
        </authorList>
    </citation>
    <scope>NUCLEOTIDE SEQUENCE</scope>
</reference>
<gene>
    <name evidence="16" type="primary">ga00647</name>
    <name evidence="16" type="ORF">PR202_ga00647</name>
</gene>
<evidence type="ECO:0000259" key="14">
    <source>
        <dbReference type="PROSITE" id="PS50004"/>
    </source>
</evidence>
<keyword evidence="9" id="KW-0445">Lipid transport</keyword>
<evidence type="ECO:0000256" key="12">
    <source>
        <dbReference type="SAM" id="MobiDB-lite"/>
    </source>
</evidence>
<feature type="domain" description="C2" evidence="14">
    <location>
        <begin position="213"/>
        <end position="333"/>
    </location>
</feature>
<dbReference type="CDD" id="cd21677">
    <property type="entry name" value="SMP_SYT"/>
    <property type="match status" value="1"/>
</dbReference>
<comment type="subcellular location">
    <subcellularLocation>
        <location evidence="1">Membrane</location>
        <topology evidence="1">Single-pass membrane protein</topology>
    </subcellularLocation>
</comment>
<dbReference type="PANTHER" id="PTHR10774">
    <property type="entry name" value="EXTENDED SYNAPTOTAGMIN-RELATED"/>
    <property type="match status" value="1"/>
</dbReference>
<dbReference type="AlphaFoldDB" id="A0AAV5BG71"/>
<dbReference type="SMART" id="SM00239">
    <property type="entry name" value="C2"/>
    <property type="match status" value="2"/>
</dbReference>
<name>A0AAV5BG71_ELECO</name>
<keyword evidence="8 13" id="KW-1133">Transmembrane helix</keyword>
<dbReference type="Pfam" id="PF00168">
    <property type="entry name" value="C2"/>
    <property type="match status" value="2"/>
</dbReference>
<dbReference type="GO" id="GO:0006869">
    <property type="term" value="P:lipid transport"/>
    <property type="evidence" value="ECO:0007669"/>
    <property type="project" value="UniProtKB-KW"/>
</dbReference>
<dbReference type="Pfam" id="PF17047">
    <property type="entry name" value="SMP_LBD"/>
    <property type="match status" value="1"/>
</dbReference>
<keyword evidence="5" id="KW-0479">Metal-binding</keyword>
<organism evidence="16 17">
    <name type="scientific">Eleusine coracana subsp. coracana</name>
    <dbReference type="NCBI Taxonomy" id="191504"/>
    <lineage>
        <taxon>Eukaryota</taxon>
        <taxon>Viridiplantae</taxon>
        <taxon>Streptophyta</taxon>
        <taxon>Embryophyta</taxon>
        <taxon>Tracheophyta</taxon>
        <taxon>Spermatophyta</taxon>
        <taxon>Magnoliopsida</taxon>
        <taxon>Liliopsida</taxon>
        <taxon>Poales</taxon>
        <taxon>Poaceae</taxon>
        <taxon>PACMAD clade</taxon>
        <taxon>Chloridoideae</taxon>
        <taxon>Cynodonteae</taxon>
        <taxon>Eleusininae</taxon>
        <taxon>Eleusine</taxon>
    </lineage>
</organism>
<dbReference type="CDD" id="cd00030">
    <property type="entry name" value="C2"/>
    <property type="match status" value="1"/>
</dbReference>
<dbReference type="FunFam" id="2.60.40.150:FF:000102">
    <property type="entry name" value="Synaptotagmin-2 isoform A"/>
    <property type="match status" value="1"/>
</dbReference>
<protein>
    <submittedName>
        <fullName evidence="16">Uncharacterized protein</fullName>
    </submittedName>
</protein>
<reference evidence="16" key="2">
    <citation type="submission" date="2021-12" db="EMBL/GenBank/DDBJ databases">
        <title>Resequencing data analysis of finger millet.</title>
        <authorList>
            <person name="Hatakeyama M."/>
            <person name="Aluri S."/>
            <person name="Balachadran M.T."/>
            <person name="Sivarajan S.R."/>
            <person name="Poveda L."/>
            <person name="Shimizu-Inatsugi R."/>
            <person name="Schlapbach R."/>
            <person name="Sreeman S.M."/>
            <person name="Shimizu K.K."/>
        </authorList>
    </citation>
    <scope>NUCLEOTIDE SEQUENCE</scope>
</reference>